<dbReference type="AlphaFoldDB" id="A0A0H1QXM6"/>
<dbReference type="RefSeq" id="WP_048184755.1">
    <property type="nucleotide sequence ID" value="NZ_JXOJ01000005.1"/>
</dbReference>
<comment type="caution">
    <text evidence="1">The sequence shown here is derived from an EMBL/GenBank/DDBJ whole genome shotgun (WGS) entry which is preliminary data.</text>
</comment>
<dbReference type="OrthoDB" id="132546at2157"/>
<dbReference type="Proteomes" id="UP000035301">
    <property type="component" value="Unassembled WGS sequence"/>
</dbReference>
<dbReference type="Pfam" id="PF13692">
    <property type="entry name" value="Glyco_trans_1_4"/>
    <property type="match status" value="1"/>
</dbReference>
<dbReference type="PATRIC" id="fig|1550566.3.peg.2097"/>
<dbReference type="STRING" id="1550566.SZ63_09635"/>
<dbReference type="PANTHER" id="PTHR12526">
    <property type="entry name" value="GLYCOSYLTRANSFERASE"/>
    <property type="match status" value="1"/>
</dbReference>
<dbReference type="EMBL" id="JXOJ01000005">
    <property type="protein sequence ID" value="KLK87559.1"/>
    <property type="molecule type" value="Genomic_DNA"/>
</dbReference>
<name>A0A0H1QXM6_9EURY</name>
<sequence length="374" mass="40765">MRGVTVGLLTFPIERSGVRPLSNLIGILSGLTRERIALVTGNAGRVFENDERVRFSGVDHAAGSNMVSRILHNVVTQARVTRLIARQNRTDTWIFFFGGEVLVLPMAAARLLGKKVVMALPGHTATMMAPSGDRLLLPARILTGVTCRLCDRIVLYSPALVGHWGLERYREKIAIAHEHLLDFGAFRVEVPLDERPVTVGYIGRLAEEKGVWNFVRALPRIAAGRPDVHVFIGGDGPLLPEIREFVRDSGLQERVTFAGWIPHEDLPRSLNGIRLLVLPSYTEGLPNIMIEAMACGTPVLATPVGAIPDFVRDGETGFILESNTPEGIAASALAVLDRPDLEFVADAAGEYVREEITCERATAQFAAVIDGLGR</sequence>
<dbReference type="SUPFAM" id="SSF53756">
    <property type="entry name" value="UDP-Glycosyltransferase/glycogen phosphorylase"/>
    <property type="match status" value="1"/>
</dbReference>
<gene>
    <name evidence="1" type="ORF">SZ63_09635</name>
</gene>
<proteinExistence type="predicted"/>
<organism evidence="1 2">
    <name type="scientific">Methanoculleus sediminis</name>
    <dbReference type="NCBI Taxonomy" id="1550566"/>
    <lineage>
        <taxon>Archaea</taxon>
        <taxon>Methanobacteriati</taxon>
        <taxon>Methanobacteriota</taxon>
        <taxon>Stenosarchaea group</taxon>
        <taxon>Methanomicrobia</taxon>
        <taxon>Methanomicrobiales</taxon>
        <taxon>Methanomicrobiaceae</taxon>
        <taxon>Methanoculleus</taxon>
    </lineage>
</organism>
<keyword evidence="2" id="KW-1185">Reference proteome</keyword>
<reference evidence="1 2" key="1">
    <citation type="journal article" date="2015" name="Int. J. Syst. Evol. Microbiol.">
        <title>Methanoculleus sediminis sp. nov., a methanogen from sediments near a submarine mud volcano.</title>
        <authorList>
            <person name="Chen S.C."/>
            <person name="Chen M.F."/>
            <person name="Lai M.C."/>
            <person name="Weng C.Y."/>
            <person name="Wu S.Y."/>
            <person name="Lin S."/>
            <person name="Yang T.F."/>
            <person name="Chen P.C."/>
        </authorList>
    </citation>
    <scope>NUCLEOTIDE SEQUENCE [LARGE SCALE GENOMIC DNA]</scope>
    <source>
        <strain evidence="1 2">S3Fa</strain>
    </source>
</reference>
<evidence type="ECO:0000313" key="1">
    <source>
        <dbReference type="EMBL" id="KLK87559.1"/>
    </source>
</evidence>
<accession>A0A0H1QXM6</accession>
<dbReference type="Gene3D" id="3.40.50.2000">
    <property type="entry name" value="Glycogen Phosphorylase B"/>
    <property type="match status" value="2"/>
</dbReference>
<protein>
    <submittedName>
        <fullName evidence="1">Uncharacterized protein</fullName>
    </submittedName>
</protein>
<evidence type="ECO:0000313" key="2">
    <source>
        <dbReference type="Proteomes" id="UP000035301"/>
    </source>
</evidence>